<dbReference type="EMBL" id="JAQIZT010000001">
    <property type="protein sequence ID" value="KAJ7014176.1"/>
    <property type="molecule type" value="Genomic_DNA"/>
</dbReference>
<name>A0AAD6RS82_9ROSI</name>
<comment type="caution">
    <text evidence="1">The sequence shown here is derived from an EMBL/GenBank/DDBJ whole genome shotgun (WGS) entry which is preliminary data.</text>
</comment>
<dbReference type="AlphaFoldDB" id="A0AAD6RS82"/>
<proteinExistence type="predicted"/>
<gene>
    <name evidence="1" type="ORF">NC653_003707</name>
</gene>
<accession>A0AAD6RS82</accession>
<evidence type="ECO:0000313" key="1">
    <source>
        <dbReference type="EMBL" id="KAJ7014176.1"/>
    </source>
</evidence>
<keyword evidence="2" id="KW-1185">Reference proteome</keyword>
<evidence type="ECO:0000313" key="2">
    <source>
        <dbReference type="Proteomes" id="UP001164929"/>
    </source>
</evidence>
<organism evidence="1 2">
    <name type="scientific">Populus alba x Populus x berolinensis</name>
    <dbReference type="NCBI Taxonomy" id="444605"/>
    <lineage>
        <taxon>Eukaryota</taxon>
        <taxon>Viridiplantae</taxon>
        <taxon>Streptophyta</taxon>
        <taxon>Embryophyta</taxon>
        <taxon>Tracheophyta</taxon>
        <taxon>Spermatophyta</taxon>
        <taxon>Magnoliopsida</taxon>
        <taxon>eudicotyledons</taxon>
        <taxon>Gunneridae</taxon>
        <taxon>Pentapetalae</taxon>
        <taxon>rosids</taxon>
        <taxon>fabids</taxon>
        <taxon>Malpighiales</taxon>
        <taxon>Salicaceae</taxon>
        <taxon>Saliceae</taxon>
        <taxon>Populus</taxon>
    </lineage>
</organism>
<sequence length="79" mass="9446">MIFRDIPLSVLNQSPSFILKNIYPYLQLLEDVRHHLPFRWDFQIIKYPGTIIKVNIQQTVERLHSNSMKVSAIINYQYV</sequence>
<dbReference type="Proteomes" id="UP001164929">
    <property type="component" value="Chromosome 1"/>
</dbReference>
<protein>
    <submittedName>
        <fullName evidence="1">Uncharacterized protein</fullName>
    </submittedName>
</protein>
<reference evidence="1 2" key="1">
    <citation type="journal article" date="2023" name="Mol. Ecol. Resour.">
        <title>Chromosome-level genome assembly of a triploid poplar Populus alba 'Berolinensis'.</title>
        <authorList>
            <person name="Chen S."/>
            <person name="Yu Y."/>
            <person name="Wang X."/>
            <person name="Wang S."/>
            <person name="Zhang T."/>
            <person name="Zhou Y."/>
            <person name="He R."/>
            <person name="Meng N."/>
            <person name="Wang Y."/>
            <person name="Liu W."/>
            <person name="Liu Z."/>
            <person name="Liu J."/>
            <person name="Guo Q."/>
            <person name="Huang H."/>
            <person name="Sederoff R.R."/>
            <person name="Wang G."/>
            <person name="Qu G."/>
            <person name="Chen S."/>
        </authorList>
    </citation>
    <scope>NUCLEOTIDE SEQUENCE [LARGE SCALE GENOMIC DNA]</scope>
    <source>
        <strain evidence="1">SC-2020</strain>
    </source>
</reference>